<comment type="caution">
    <text evidence="2">The sequence shown here is derived from an EMBL/GenBank/DDBJ whole genome shotgun (WGS) entry which is preliminary data.</text>
</comment>
<dbReference type="Pfam" id="PF09369">
    <property type="entry name" value="MZB"/>
    <property type="match status" value="1"/>
</dbReference>
<feature type="domain" description="MrfA-like Zn-binding" evidence="1">
    <location>
        <begin position="487"/>
        <end position="587"/>
    </location>
</feature>
<evidence type="ECO:0000313" key="2">
    <source>
        <dbReference type="EMBL" id="MFC2993409.1"/>
    </source>
</evidence>
<gene>
    <name evidence="2" type="primary">drmB</name>
    <name evidence="2" type="ORF">ACFODV_15420</name>
</gene>
<reference evidence="3" key="1">
    <citation type="journal article" date="2019" name="Int. J. Syst. Evol. Microbiol.">
        <title>The Global Catalogue of Microorganisms (GCM) 10K type strain sequencing project: providing services to taxonomists for standard genome sequencing and annotation.</title>
        <authorList>
            <consortium name="The Broad Institute Genomics Platform"/>
            <consortium name="The Broad Institute Genome Sequencing Center for Infectious Disease"/>
            <person name="Wu L."/>
            <person name="Ma J."/>
        </authorList>
    </citation>
    <scope>NUCLEOTIDE SEQUENCE [LARGE SCALE GENOMIC DNA]</scope>
    <source>
        <strain evidence="3">KCTC 52660</strain>
    </source>
</reference>
<sequence>MAHPTVNAQCRGYGVAKSNMSDKRLIPVRLSHLLRHCSVGAVVRGPEYLLVVRDTREWTDRAGATVGRIIPYVEQVKSAMEIDRDLREPPIASETSKGVKGHCVPADIFPAWMRCLNSRCGALHYKPWRGDDNYRFTCRVCAKGRLEQVPWVMAHEEGHLADVPWHAITHSNASTPEQKNCGRTWDVPYLQLKQNGHGRMDLQCSVCNVVRNFDPRDRLLFDGNRQPWLRIRPEYSEIPAEILSLNDTRLHLAVTQNALVIPPESRVRRGTVVDRLYASSDKLKKIQQAKTNLQKRQQFRQISREFQCAQDEIEAAMVEIDKGYPLYGQQITNGLLLESEYEALTDFIPDLLDDEDFVPRHMTDQWREMGRAQNSNSKLMKIVGLIDLLVAIDRLKEIMVLKGFQRLSRDGALVPPDIEGKTDWLPALELYGEGLFFTLNELFLRQWESQTSFQTRAREVARRYKGSDFSFESEADVSPRFLLLHTLAHMLIKELESQAGYPAASLKERIYCSTILEQPMAGILIYVAVPDVVGSLGGLSEQAKPQRLLNLLSRVFDHAEWCSLDPVCAEHQGQGPGLLNRAACHACALIPEPCCAYANVLLDRIFIRGDRANGLRPILDFAGECVDGKA</sequence>
<keyword evidence="3" id="KW-1185">Reference proteome</keyword>
<organism evidence="2 3">
    <name type="scientific">Halomonas tibetensis</name>
    <dbReference type="NCBI Taxonomy" id="2259590"/>
    <lineage>
        <taxon>Bacteria</taxon>
        <taxon>Pseudomonadati</taxon>
        <taxon>Pseudomonadota</taxon>
        <taxon>Gammaproteobacteria</taxon>
        <taxon>Oceanospirillales</taxon>
        <taxon>Halomonadaceae</taxon>
        <taxon>Halomonas</taxon>
    </lineage>
</organism>
<name>A0ABV7B9K3_9GAMM</name>
<dbReference type="InterPro" id="IPR047721">
    <property type="entry name" value="DrmB"/>
</dbReference>
<dbReference type="RefSeq" id="WP_379761012.1">
    <property type="nucleotide sequence ID" value="NZ_JBHRSQ010000036.1"/>
</dbReference>
<dbReference type="Proteomes" id="UP001595386">
    <property type="component" value="Unassembled WGS sequence"/>
</dbReference>
<accession>A0ABV7B9K3</accession>
<evidence type="ECO:0000313" key="3">
    <source>
        <dbReference type="Proteomes" id="UP001595386"/>
    </source>
</evidence>
<dbReference type="NCBIfam" id="NF038324">
    <property type="entry name" value="DrmB_fam"/>
    <property type="match status" value="1"/>
</dbReference>
<dbReference type="InterPro" id="IPR018973">
    <property type="entry name" value="MZB"/>
</dbReference>
<proteinExistence type="predicted"/>
<evidence type="ECO:0000259" key="1">
    <source>
        <dbReference type="Pfam" id="PF09369"/>
    </source>
</evidence>
<dbReference type="EMBL" id="JBHRSQ010000036">
    <property type="protein sequence ID" value="MFC2993409.1"/>
    <property type="molecule type" value="Genomic_DNA"/>
</dbReference>
<protein>
    <submittedName>
        <fullName evidence="2">DrmB family protein</fullName>
    </submittedName>
</protein>